<comment type="caution">
    <text evidence="1">The sequence shown here is derived from an EMBL/GenBank/DDBJ whole genome shotgun (WGS) entry which is preliminary data.</text>
</comment>
<organism evidence="1 2">
    <name type="scientific">Providencia stuartii</name>
    <dbReference type="NCBI Taxonomy" id="588"/>
    <lineage>
        <taxon>Bacteria</taxon>
        <taxon>Pseudomonadati</taxon>
        <taxon>Pseudomonadota</taxon>
        <taxon>Gammaproteobacteria</taxon>
        <taxon>Enterobacterales</taxon>
        <taxon>Morganellaceae</taxon>
        <taxon>Providencia</taxon>
    </lineage>
</organism>
<sequence>MSECNFKNYGAWWYCSPENKPLKEYERPFQLEVRALSRSIRKGYENVKNKTIEQMVLSVQNQATGGINDLIKNTAHGLNRLSSLWWHSKLALTTNYNPIFDRDAEAVHLLFYAKNPFEVIEIAASIVSEYIYENLDQNQIDSLNRLLLKNEKSSINEMGRERFNEYAYHKIINEAPSIIENSIVKKTIISVLVYLIARRAFLNFNIFKRKENIKVNKPLSKGYIDVFLIASSCYGIIEKLDRASRRLQILSPALYNRLDKEKLSLTYFYFENEIGPILRIIGSKGLHDSYELLKAFEHLIKTTS</sequence>
<evidence type="ECO:0000313" key="2">
    <source>
        <dbReference type="Proteomes" id="UP000179588"/>
    </source>
</evidence>
<dbReference type="RefSeq" id="WP_070929444.1">
    <property type="nucleotide sequence ID" value="NZ_CANMXG010000008.1"/>
</dbReference>
<dbReference type="AlphaFoldDB" id="A0A1S1HMB5"/>
<keyword evidence="2" id="KW-1185">Reference proteome</keyword>
<evidence type="ECO:0000313" key="1">
    <source>
        <dbReference type="EMBL" id="OHT22952.1"/>
    </source>
</evidence>
<proteinExistence type="predicted"/>
<protein>
    <submittedName>
        <fullName evidence="1">Uncharacterized protein</fullName>
    </submittedName>
</protein>
<name>A0A1S1HMB5_PROST</name>
<accession>A0A1S1HMB5</accession>
<dbReference type="OrthoDB" id="9977392at2"/>
<dbReference type="EMBL" id="LVIE01000201">
    <property type="protein sequence ID" value="OHT22952.1"/>
    <property type="molecule type" value="Genomic_DNA"/>
</dbReference>
<reference evidence="1 2" key="1">
    <citation type="submission" date="2016-03" db="EMBL/GenBank/DDBJ databases">
        <title>Genome sequence of Providencia stuartii strain, isolated from the salivary glands of larval Lucilia sericata.</title>
        <authorList>
            <person name="Yuan Y."/>
            <person name="Zhang Y."/>
            <person name="Fu S."/>
            <person name="Crippen T.L."/>
            <person name="Visi D."/>
            <person name="Benbow M.E."/>
            <person name="Allen M."/>
            <person name="Tomberlin J.K."/>
            <person name="Sze S.-H."/>
            <person name="Tarone A.M."/>
        </authorList>
    </citation>
    <scope>NUCLEOTIDE SEQUENCE [LARGE SCALE GENOMIC DNA]</scope>
    <source>
        <strain evidence="1 2">Crippen</strain>
    </source>
</reference>
<dbReference type="Proteomes" id="UP000179588">
    <property type="component" value="Unassembled WGS sequence"/>
</dbReference>
<gene>
    <name evidence="1" type="ORF">A3Q29_08395</name>
</gene>